<evidence type="ECO:0000313" key="5">
    <source>
        <dbReference type="Proteomes" id="UP000325372"/>
    </source>
</evidence>
<proteinExistence type="inferred from homology"/>
<name>A0A5N0TBY2_9GAMM</name>
<keyword evidence="2" id="KW-0378">Hydrolase</keyword>
<evidence type="ECO:0000259" key="3">
    <source>
        <dbReference type="Pfam" id="PF02230"/>
    </source>
</evidence>
<dbReference type="PANTHER" id="PTHR10655:SF17">
    <property type="entry name" value="LYSOPHOSPHOLIPASE-LIKE PROTEIN 1"/>
    <property type="match status" value="1"/>
</dbReference>
<dbReference type="InterPro" id="IPR050565">
    <property type="entry name" value="LYPA1-2/EST-like"/>
</dbReference>
<gene>
    <name evidence="4" type="ORF">F3N42_10820</name>
</gene>
<dbReference type="EMBL" id="VYXP01000006">
    <property type="protein sequence ID" value="KAA9130849.1"/>
    <property type="molecule type" value="Genomic_DNA"/>
</dbReference>
<evidence type="ECO:0000313" key="4">
    <source>
        <dbReference type="EMBL" id="KAA9130849.1"/>
    </source>
</evidence>
<dbReference type="InterPro" id="IPR029058">
    <property type="entry name" value="AB_hydrolase_fold"/>
</dbReference>
<protein>
    <submittedName>
        <fullName evidence="4">Carboxylesterase</fullName>
    </submittedName>
</protein>
<dbReference type="GO" id="GO:0016787">
    <property type="term" value="F:hydrolase activity"/>
    <property type="evidence" value="ECO:0007669"/>
    <property type="project" value="UniProtKB-KW"/>
</dbReference>
<evidence type="ECO:0000256" key="2">
    <source>
        <dbReference type="ARBA" id="ARBA00022801"/>
    </source>
</evidence>
<dbReference type="PANTHER" id="PTHR10655">
    <property type="entry name" value="LYSOPHOSPHOLIPASE-RELATED"/>
    <property type="match status" value="1"/>
</dbReference>
<dbReference type="RefSeq" id="WP_150864486.1">
    <property type="nucleotide sequence ID" value="NZ_VYXP01000006.1"/>
</dbReference>
<sequence>MKEATSATGDAAPEQGVTLPETVEVVTGVNPTHAVIWLHGLGADGHDFEPVVPQLGLGGGPPTRFVFPHAPVRPVTLNGGMPMRAWYDIVSISASRDLDMAGIEQSRRLVDALVNREMARGIASGNIVLAGFSQGGAMALHAGLRFPHTLAGIMSLSAYLLAPDRLADERAPANADTPVFIAHGQADPVVPFVAGDTAARQLREMGYPVEWRQYPIPHSVSMDELVDIGHWLRARLV</sequence>
<reference evidence="4 5" key="1">
    <citation type="submission" date="2019-09" db="EMBL/GenBank/DDBJ databases">
        <title>Wenzhouxiangella sp. Genome sequencing and assembly.</title>
        <authorList>
            <person name="Zhang R."/>
        </authorList>
    </citation>
    <scope>NUCLEOTIDE SEQUENCE [LARGE SCALE GENOMIC DNA]</scope>
    <source>
        <strain evidence="4 5">W260</strain>
    </source>
</reference>
<dbReference type="Gene3D" id="3.40.50.1820">
    <property type="entry name" value="alpha/beta hydrolase"/>
    <property type="match status" value="1"/>
</dbReference>
<accession>A0A5N0TBY2</accession>
<dbReference type="Proteomes" id="UP000325372">
    <property type="component" value="Unassembled WGS sequence"/>
</dbReference>
<organism evidence="4 5">
    <name type="scientific">Marinihelvus fidelis</name>
    <dbReference type="NCBI Taxonomy" id="2613842"/>
    <lineage>
        <taxon>Bacteria</taxon>
        <taxon>Pseudomonadati</taxon>
        <taxon>Pseudomonadota</taxon>
        <taxon>Gammaproteobacteria</taxon>
        <taxon>Chromatiales</taxon>
        <taxon>Wenzhouxiangellaceae</taxon>
        <taxon>Marinihelvus</taxon>
    </lineage>
</organism>
<comment type="similarity">
    <text evidence="1">Belongs to the AB hydrolase superfamily. AB hydrolase 2 family.</text>
</comment>
<dbReference type="AlphaFoldDB" id="A0A5N0TBY2"/>
<dbReference type="Pfam" id="PF02230">
    <property type="entry name" value="Abhydrolase_2"/>
    <property type="match status" value="1"/>
</dbReference>
<evidence type="ECO:0000256" key="1">
    <source>
        <dbReference type="ARBA" id="ARBA00006499"/>
    </source>
</evidence>
<dbReference type="SUPFAM" id="SSF53474">
    <property type="entry name" value="alpha/beta-Hydrolases"/>
    <property type="match status" value="1"/>
</dbReference>
<comment type="caution">
    <text evidence="4">The sequence shown here is derived from an EMBL/GenBank/DDBJ whole genome shotgun (WGS) entry which is preliminary data.</text>
</comment>
<keyword evidence="5" id="KW-1185">Reference proteome</keyword>
<feature type="domain" description="Phospholipase/carboxylesterase/thioesterase" evidence="3">
    <location>
        <begin position="30"/>
        <end position="233"/>
    </location>
</feature>
<dbReference type="InterPro" id="IPR003140">
    <property type="entry name" value="PLipase/COase/thioEstase"/>
</dbReference>